<sequence>MALSGVTFDDERLAFDLGEVTGALGDSITVLPIVVALAALTPVSLPHALVFFGLFQVVWGLAYGLPLSVEPMKALAGLAVAGSLGYGEFVAAGLLAGGLLLVGGATGTLGRLQGYVSEPVVRGIQLAVALLLLRTGVELGVAEPGVAAGAALVAVAVAAAGYRRASALAVLGAGVGLALLGAGVPAPSLPAPSGFAMGSPTFSASALGGTAAQLAMTVGNAVVATALLCSDLFDRRVSPDRLSRSMGVTCLLSVPLGGIPMCHGSGGLAGKHAFGARTGGANVVLGGLYLLAALFAGVVAGFPMAVLGVLLAVVAVHLGRRGFDADRRWLVVGVGVVGVGWNVGAAFLLGVIADAAVRRIE</sequence>
<feature type="transmembrane region" description="Helical" evidence="1">
    <location>
        <begin position="250"/>
        <end position="269"/>
    </location>
</feature>
<dbReference type="EMBL" id="CP058579">
    <property type="protein sequence ID" value="QLG61212.1"/>
    <property type="molecule type" value="Genomic_DNA"/>
</dbReference>
<name>A0A7D5L9H1_9EURY</name>
<feature type="transmembrane region" description="Helical" evidence="1">
    <location>
        <begin position="48"/>
        <end position="69"/>
    </location>
</feature>
<organism evidence="2 3">
    <name type="scientific">Halorarum salinum</name>
    <dbReference type="NCBI Taxonomy" id="2743089"/>
    <lineage>
        <taxon>Archaea</taxon>
        <taxon>Methanobacteriati</taxon>
        <taxon>Methanobacteriota</taxon>
        <taxon>Stenosarchaea group</taxon>
        <taxon>Halobacteria</taxon>
        <taxon>Halobacteriales</taxon>
        <taxon>Haloferacaceae</taxon>
        <taxon>Halorarum</taxon>
    </lineage>
</organism>
<keyword evidence="1" id="KW-1133">Transmembrane helix</keyword>
<proteinExistence type="predicted"/>
<protein>
    <submittedName>
        <fullName evidence="2">Sulfate transporter</fullName>
    </submittedName>
</protein>
<gene>
    <name evidence="2" type="ORF">HUG12_05470</name>
</gene>
<keyword evidence="1" id="KW-0472">Membrane</keyword>
<dbReference type="GO" id="GO:0015098">
    <property type="term" value="F:molybdate ion transmembrane transporter activity"/>
    <property type="evidence" value="ECO:0007669"/>
    <property type="project" value="InterPro"/>
</dbReference>
<dbReference type="GeneID" id="56036887"/>
<feature type="transmembrane region" description="Helical" evidence="1">
    <location>
        <begin position="206"/>
        <end position="229"/>
    </location>
</feature>
<reference evidence="2 3" key="1">
    <citation type="submission" date="2020-06" db="EMBL/GenBank/DDBJ databases">
        <title>NJ-3-1, isolated from saline soil.</title>
        <authorList>
            <person name="Cui H.L."/>
            <person name="Shi X."/>
        </authorList>
    </citation>
    <scope>NUCLEOTIDE SEQUENCE [LARGE SCALE GENOMIC DNA]</scope>
    <source>
        <strain evidence="2 3">NJ-3-1</strain>
    </source>
</reference>
<dbReference type="KEGG" id="halu:HUG12_05470"/>
<dbReference type="AlphaFoldDB" id="A0A7D5L9H1"/>
<dbReference type="InterPro" id="IPR031563">
    <property type="entry name" value="MOT1/MOT2"/>
</dbReference>
<evidence type="ECO:0000256" key="1">
    <source>
        <dbReference type="SAM" id="Phobius"/>
    </source>
</evidence>
<dbReference type="PANTHER" id="PTHR31970:SF9">
    <property type="entry name" value="MOLYBDATE TRANSPORTER 2"/>
    <property type="match status" value="1"/>
</dbReference>
<feature type="transmembrane region" description="Helical" evidence="1">
    <location>
        <begin position="289"/>
        <end position="318"/>
    </location>
</feature>
<feature type="transmembrane region" description="Helical" evidence="1">
    <location>
        <begin position="145"/>
        <end position="162"/>
    </location>
</feature>
<dbReference type="OrthoDB" id="117479at2157"/>
<dbReference type="Pfam" id="PF16983">
    <property type="entry name" value="MFS_MOT1"/>
    <property type="match status" value="2"/>
</dbReference>
<dbReference type="Proteomes" id="UP000509626">
    <property type="component" value="Chromosome"/>
</dbReference>
<accession>A0A7D5L9H1</accession>
<feature type="transmembrane region" description="Helical" evidence="1">
    <location>
        <begin position="330"/>
        <end position="353"/>
    </location>
</feature>
<feature type="transmembrane region" description="Helical" evidence="1">
    <location>
        <begin position="167"/>
        <end position="186"/>
    </location>
</feature>
<evidence type="ECO:0000313" key="3">
    <source>
        <dbReference type="Proteomes" id="UP000509626"/>
    </source>
</evidence>
<dbReference type="PANTHER" id="PTHR31970">
    <property type="match status" value="1"/>
</dbReference>
<feature type="transmembrane region" description="Helical" evidence="1">
    <location>
        <begin position="75"/>
        <end position="102"/>
    </location>
</feature>
<keyword evidence="3" id="KW-1185">Reference proteome</keyword>
<evidence type="ECO:0000313" key="2">
    <source>
        <dbReference type="EMBL" id="QLG61212.1"/>
    </source>
</evidence>
<keyword evidence="1" id="KW-0812">Transmembrane</keyword>
<dbReference type="RefSeq" id="WP_179267796.1">
    <property type="nucleotide sequence ID" value="NZ_CP058579.1"/>
</dbReference>